<keyword evidence="3" id="KW-1003">Cell membrane</keyword>
<sequence length="289" mass="31491">MNQTQQILFDEPGPRARRRIRIATVLGAVVLAGAAVAAAHQFASHGELAAERWQPFTTWPIWRYLLTGLWATVRAAAATAVLSAALGLLLALGRLSARRPLRWVAGAYVEIFRTVPTLLLIYVTLFALPQYGLNFPLFWKLVVPLVVSNSAAFAEIFRAGILALDPGQTEAGLAVGLRRGQVMALVVLPQALRQLTPSLVSQLVGLLKDTSLGFVVSYTELLYSGQVLASYTHLLIQTFLVVALIYLAVNASLSKLARVLQARDGRRIGRRGRRTAELPPPLVEGNLNR</sequence>
<dbReference type="PROSITE" id="PS50928">
    <property type="entry name" value="ABC_TM1"/>
    <property type="match status" value="1"/>
</dbReference>
<reference evidence="10" key="1">
    <citation type="journal article" date="2019" name="Int. J. Syst. Evol. Microbiol.">
        <title>The Global Catalogue of Microorganisms (GCM) 10K type strain sequencing project: providing services to taxonomists for standard genome sequencing and annotation.</title>
        <authorList>
            <consortium name="The Broad Institute Genomics Platform"/>
            <consortium name="The Broad Institute Genome Sequencing Center for Infectious Disease"/>
            <person name="Wu L."/>
            <person name="Ma J."/>
        </authorList>
    </citation>
    <scope>NUCLEOTIDE SEQUENCE [LARGE SCALE GENOMIC DNA]</scope>
    <source>
        <strain evidence="10">CGMCC 4.7144</strain>
    </source>
</reference>
<dbReference type="RefSeq" id="WP_377512272.1">
    <property type="nucleotide sequence ID" value="NZ_JBHSQS010000008.1"/>
</dbReference>
<evidence type="ECO:0000256" key="3">
    <source>
        <dbReference type="ARBA" id="ARBA00022475"/>
    </source>
</evidence>
<comment type="subcellular location">
    <subcellularLocation>
        <location evidence="1 7">Cell membrane</location>
        <topology evidence="1 7">Multi-pass membrane protein</topology>
    </subcellularLocation>
</comment>
<keyword evidence="5 7" id="KW-1133">Transmembrane helix</keyword>
<dbReference type="InterPro" id="IPR010065">
    <property type="entry name" value="AA_ABC_transptr_permease_3TM"/>
</dbReference>
<keyword evidence="2 7" id="KW-0813">Transport</keyword>
<dbReference type="PANTHER" id="PTHR30614:SF21">
    <property type="entry name" value="AMINO ACID ABC TRANSPORTER PERMEASE"/>
    <property type="match status" value="1"/>
</dbReference>
<evidence type="ECO:0000256" key="5">
    <source>
        <dbReference type="ARBA" id="ARBA00022989"/>
    </source>
</evidence>
<evidence type="ECO:0000256" key="7">
    <source>
        <dbReference type="RuleBase" id="RU363032"/>
    </source>
</evidence>
<name>A0ABW1H835_9ACTN</name>
<feature type="transmembrane region" description="Helical" evidence="7">
    <location>
        <begin position="20"/>
        <end position="42"/>
    </location>
</feature>
<dbReference type="PANTHER" id="PTHR30614">
    <property type="entry name" value="MEMBRANE COMPONENT OF AMINO ACID ABC TRANSPORTER"/>
    <property type="match status" value="1"/>
</dbReference>
<organism evidence="9 10">
    <name type="scientific">Micromonospora vulcania</name>
    <dbReference type="NCBI Taxonomy" id="1441873"/>
    <lineage>
        <taxon>Bacteria</taxon>
        <taxon>Bacillati</taxon>
        <taxon>Actinomycetota</taxon>
        <taxon>Actinomycetes</taxon>
        <taxon>Micromonosporales</taxon>
        <taxon>Micromonosporaceae</taxon>
        <taxon>Micromonospora</taxon>
    </lineage>
</organism>
<dbReference type="EMBL" id="JBHSQS010000008">
    <property type="protein sequence ID" value="MFC5924841.1"/>
    <property type="molecule type" value="Genomic_DNA"/>
</dbReference>
<feature type="transmembrane region" description="Helical" evidence="7">
    <location>
        <begin position="103"/>
        <end position="128"/>
    </location>
</feature>
<dbReference type="Gene3D" id="1.10.3720.10">
    <property type="entry name" value="MetI-like"/>
    <property type="match status" value="1"/>
</dbReference>
<accession>A0ABW1H835</accession>
<dbReference type="InterPro" id="IPR000515">
    <property type="entry name" value="MetI-like"/>
</dbReference>
<protein>
    <submittedName>
        <fullName evidence="9">Amino acid ABC transporter permease</fullName>
    </submittedName>
</protein>
<evidence type="ECO:0000256" key="4">
    <source>
        <dbReference type="ARBA" id="ARBA00022692"/>
    </source>
</evidence>
<dbReference type="Proteomes" id="UP001596226">
    <property type="component" value="Unassembled WGS sequence"/>
</dbReference>
<feature type="transmembrane region" description="Helical" evidence="7">
    <location>
        <begin position="228"/>
        <end position="249"/>
    </location>
</feature>
<evidence type="ECO:0000313" key="10">
    <source>
        <dbReference type="Proteomes" id="UP001596226"/>
    </source>
</evidence>
<dbReference type="Pfam" id="PF00528">
    <property type="entry name" value="BPD_transp_1"/>
    <property type="match status" value="1"/>
</dbReference>
<comment type="caution">
    <text evidence="9">The sequence shown here is derived from an EMBL/GenBank/DDBJ whole genome shotgun (WGS) entry which is preliminary data.</text>
</comment>
<dbReference type="InterPro" id="IPR043429">
    <property type="entry name" value="ArtM/GltK/GlnP/TcyL/YhdX-like"/>
</dbReference>
<evidence type="ECO:0000256" key="2">
    <source>
        <dbReference type="ARBA" id="ARBA00022448"/>
    </source>
</evidence>
<evidence type="ECO:0000259" key="8">
    <source>
        <dbReference type="PROSITE" id="PS50928"/>
    </source>
</evidence>
<comment type="similarity">
    <text evidence="7">Belongs to the binding-protein-dependent transport system permease family.</text>
</comment>
<keyword evidence="4 7" id="KW-0812">Transmembrane</keyword>
<dbReference type="NCBIfam" id="TIGR01726">
    <property type="entry name" value="HEQRo_perm_3TM"/>
    <property type="match status" value="1"/>
</dbReference>
<keyword evidence="6 7" id="KW-0472">Membrane</keyword>
<dbReference type="CDD" id="cd06261">
    <property type="entry name" value="TM_PBP2"/>
    <property type="match status" value="1"/>
</dbReference>
<feature type="domain" description="ABC transmembrane type-1" evidence="8">
    <location>
        <begin position="69"/>
        <end position="257"/>
    </location>
</feature>
<gene>
    <name evidence="9" type="ORF">ACFQGL_15965</name>
</gene>
<evidence type="ECO:0000313" key="9">
    <source>
        <dbReference type="EMBL" id="MFC5924841.1"/>
    </source>
</evidence>
<proteinExistence type="inferred from homology"/>
<keyword evidence="10" id="KW-1185">Reference proteome</keyword>
<dbReference type="SUPFAM" id="SSF161098">
    <property type="entry name" value="MetI-like"/>
    <property type="match status" value="1"/>
</dbReference>
<evidence type="ECO:0000256" key="6">
    <source>
        <dbReference type="ARBA" id="ARBA00023136"/>
    </source>
</evidence>
<dbReference type="InterPro" id="IPR035906">
    <property type="entry name" value="MetI-like_sf"/>
</dbReference>
<feature type="transmembrane region" description="Helical" evidence="7">
    <location>
        <begin position="62"/>
        <end position="91"/>
    </location>
</feature>
<evidence type="ECO:0000256" key="1">
    <source>
        <dbReference type="ARBA" id="ARBA00004651"/>
    </source>
</evidence>